<feature type="transmembrane region" description="Helical" evidence="1">
    <location>
        <begin position="12"/>
        <end position="30"/>
    </location>
</feature>
<evidence type="ECO:0000313" key="2">
    <source>
        <dbReference type="EMBL" id="ERN02447.1"/>
    </source>
</evidence>
<dbReference type="EMBL" id="KI394634">
    <property type="protein sequence ID" value="ERN02447.1"/>
    <property type="molecule type" value="Genomic_DNA"/>
</dbReference>
<keyword evidence="1" id="KW-0812">Transmembrane</keyword>
<dbReference type="HOGENOM" id="CLU_2213500_0_0_1"/>
<keyword evidence="3" id="KW-1185">Reference proteome</keyword>
<name>W1NXU8_AMBTC</name>
<protein>
    <submittedName>
        <fullName evidence="2">Uncharacterized protein</fullName>
    </submittedName>
</protein>
<evidence type="ECO:0000313" key="3">
    <source>
        <dbReference type="Proteomes" id="UP000017836"/>
    </source>
</evidence>
<dbReference type="OMA" id="DANSFLC"/>
<reference evidence="3" key="1">
    <citation type="journal article" date="2013" name="Science">
        <title>The Amborella genome and the evolution of flowering plants.</title>
        <authorList>
            <consortium name="Amborella Genome Project"/>
        </authorList>
    </citation>
    <scope>NUCLEOTIDE SEQUENCE [LARGE SCALE GENOMIC DNA]</scope>
</reference>
<organism evidence="2 3">
    <name type="scientific">Amborella trichopoda</name>
    <dbReference type="NCBI Taxonomy" id="13333"/>
    <lineage>
        <taxon>Eukaryota</taxon>
        <taxon>Viridiplantae</taxon>
        <taxon>Streptophyta</taxon>
        <taxon>Embryophyta</taxon>
        <taxon>Tracheophyta</taxon>
        <taxon>Spermatophyta</taxon>
        <taxon>Magnoliopsida</taxon>
        <taxon>Amborellales</taxon>
        <taxon>Amborellaceae</taxon>
        <taxon>Amborella</taxon>
    </lineage>
</organism>
<keyword evidence="1" id="KW-0472">Membrane</keyword>
<proteinExistence type="predicted"/>
<dbReference type="Gramene" id="ERN02447">
    <property type="protein sequence ID" value="ERN02447"/>
    <property type="gene ID" value="AMTR_s00096p00169340"/>
</dbReference>
<dbReference type="Proteomes" id="UP000017836">
    <property type="component" value="Unassembled WGS sequence"/>
</dbReference>
<sequence length="107" mass="12139">MLQQRESQAPALLLALILITSFTYFLLGKWKEALNRRERIRKLADSVAEESLRVEETTSLNAASSPAYSSFNGSLTCARCFSPATTRCSRCKSVRYWYGLPVLSFFF</sequence>
<dbReference type="AlphaFoldDB" id="W1NXU8"/>
<keyword evidence="1" id="KW-1133">Transmembrane helix</keyword>
<dbReference type="STRING" id="13333.W1NXU8"/>
<gene>
    <name evidence="2" type="ORF">AMTR_s00096p00169340</name>
</gene>
<evidence type="ECO:0000256" key="1">
    <source>
        <dbReference type="SAM" id="Phobius"/>
    </source>
</evidence>
<accession>W1NXU8</accession>